<evidence type="ECO:0000259" key="8">
    <source>
        <dbReference type="Pfam" id="PF00924"/>
    </source>
</evidence>
<accession>A0A9D1HIM7</accession>
<dbReference type="InterPro" id="IPR045275">
    <property type="entry name" value="MscS_archaea/bacteria_type"/>
</dbReference>
<dbReference type="AlphaFoldDB" id="A0A9D1HIM7"/>
<evidence type="ECO:0000256" key="5">
    <source>
        <dbReference type="ARBA" id="ARBA00022989"/>
    </source>
</evidence>
<feature type="transmembrane region" description="Helical" evidence="7">
    <location>
        <begin position="50"/>
        <end position="72"/>
    </location>
</feature>
<comment type="subcellular location">
    <subcellularLocation>
        <location evidence="1">Cell membrane</location>
        <topology evidence="1">Multi-pass membrane protein</topology>
    </subcellularLocation>
</comment>
<keyword evidence="3" id="KW-1003">Cell membrane</keyword>
<reference evidence="10" key="2">
    <citation type="journal article" date="2021" name="PeerJ">
        <title>Extensive microbial diversity within the chicken gut microbiome revealed by metagenomics and culture.</title>
        <authorList>
            <person name="Gilroy R."/>
            <person name="Ravi A."/>
            <person name="Getino M."/>
            <person name="Pursley I."/>
            <person name="Horton D.L."/>
            <person name="Alikhan N.F."/>
            <person name="Baker D."/>
            <person name="Gharbi K."/>
            <person name="Hall N."/>
            <person name="Watson M."/>
            <person name="Adriaenssens E.M."/>
            <person name="Foster-Nyarko E."/>
            <person name="Jarju S."/>
            <person name="Secka A."/>
            <person name="Antonio M."/>
            <person name="Oren A."/>
            <person name="Chaudhuri R.R."/>
            <person name="La Ragione R."/>
            <person name="Hildebrand F."/>
            <person name="Pallen M.J."/>
        </authorList>
    </citation>
    <scope>NUCLEOTIDE SEQUENCE</scope>
    <source>
        <strain evidence="10">2830</strain>
    </source>
</reference>
<dbReference type="EMBL" id="DVMH01000004">
    <property type="protein sequence ID" value="HIU09760.1"/>
    <property type="molecule type" value="Genomic_DNA"/>
</dbReference>
<comment type="similarity">
    <text evidence="2">Belongs to the MscS (TC 1.A.23) family.</text>
</comment>
<evidence type="ECO:0000259" key="9">
    <source>
        <dbReference type="Pfam" id="PF21082"/>
    </source>
</evidence>
<feature type="transmembrane region" description="Helical" evidence="7">
    <location>
        <begin position="78"/>
        <end position="97"/>
    </location>
</feature>
<evidence type="ECO:0000256" key="6">
    <source>
        <dbReference type="ARBA" id="ARBA00023136"/>
    </source>
</evidence>
<dbReference type="SUPFAM" id="SSF82689">
    <property type="entry name" value="Mechanosensitive channel protein MscS (YggB), C-terminal domain"/>
    <property type="match status" value="1"/>
</dbReference>
<sequence>MNTDFVLEKAQAIGEHVLAAAVTFIIGLIIIDLILMFIDKTASRSRLDKIVVGYLRICVKTVLFIILAVIVLSTLGVSVVSLVALLSAAAAAIALGLQNSLSNLAAGILIIVNKPFEAGDFIESAGQSGVVDEIHLFNCRLHTLDNKYVVVPNNTLIGNVIVNCSRKEARRVDVKVNIGYGDDIDQARRVLLDIAAANEKILQDPEPFVGVAAHKDASVELDFRAWCASDNYWPVFYYLQEEVLRRFKQEDISIPYPQLDVHIEREV</sequence>
<dbReference type="InterPro" id="IPR011066">
    <property type="entry name" value="MscS_channel_C_sf"/>
</dbReference>
<evidence type="ECO:0000256" key="1">
    <source>
        <dbReference type="ARBA" id="ARBA00004651"/>
    </source>
</evidence>
<reference evidence="10" key="1">
    <citation type="submission" date="2020-10" db="EMBL/GenBank/DDBJ databases">
        <authorList>
            <person name="Gilroy R."/>
        </authorList>
    </citation>
    <scope>NUCLEOTIDE SEQUENCE</scope>
    <source>
        <strain evidence="10">2830</strain>
    </source>
</reference>
<dbReference type="InterPro" id="IPR049278">
    <property type="entry name" value="MS_channel_C"/>
</dbReference>
<dbReference type="InterPro" id="IPR010920">
    <property type="entry name" value="LSM_dom_sf"/>
</dbReference>
<evidence type="ECO:0000256" key="4">
    <source>
        <dbReference type="ARBA" id="ARBA00022692"/>
    </source>
</evidence>
<gene>
    <name evidence="10" type="ORF">IAB00_00675</name>
</gene>
<dbReference type="Gene3D" id="2.30.30.60">
    <property type="match status" value="1"/>
</dbReference>
<feature type="domain" description="Mechanosensitive ion channel MscS" evidence="8">
    <location>
        <begin position="99"/>
        <end position="166"/>
    </location>
</feature>
<name>A0A9D1HIM7_9FIRM</name>
<dbReference type="GO" id="GO:0005886">
    <property type="term" value="C:plasma membrane"/>
    <property type="evidence" value="ECO:0007669"/>
    <property type="project" value="UniProtKB-SubCell"/>
</dbReference>
<evidence type="ECO:0000256" key="3">
    <source>
        <dbReference type="ARBA" id="ARBA00022475"/>
    </source>
</evidence>
<comment type="caution">
    <text evidence="10">The sequence shown here is derived from an EMBL/GenBank/DDBJ whole genome shotgun (WGS) entry which is preliminary data.</text>
</comment>
<dbReference type="Gene3D" id="1.10.287.1260">
    <property type="match status" value="1"/>
</dbReference>
<feature type="transmembrane region" description="Helical" evidence="7">
    <location>
        <begin position="17"/>
        <end position="38"/>
    </location>
</feature>
<keyword evidence="4 7" id="KW-0812">Transmembrane</keyword>
<dbReference type="SUPFAM" id="SSF82861">
    <property type="entry name" value="Mechanosensitive channel protein MscS (YggB), transmembrane region"/>
    <property type="match status" value="1"/>
</dbReference>
<evidence type="ECO:0000256" key="7">
    <source>
        <dbReference type="SAM" id="Phobius"/>
    </source>
</evidence>
<dbReference type="PANTHER" id="PTHR30221">
    <property type="entry name" value="SMALL-CONDUCTANCE MECHANOSENSITIVE CHANNEL"/>
    <property type="match status" value="1"/>
</dbReference>
<evidence type="ECO:0000256" key="2">
    <source>
        <dbReference type="ARBA" id="ARBA00008017"/>
    </source>
</evidence>
<dbReference type="Proteomes" id="UP000824124">
    <property type="component" value="Unassembled WGS sequence"/>
</dbReference>
<keyword evidence="6 7" id="KW-0472">Membrane</keyword>
<proteinExistence type="inferred from homology"/>
<dbReference type="SUPFAM" id="SSF50182">
    <property type="entry name" value="Sm-like ribonucleoproteins"/>
    <property type="match status" value="1"/>
</dbReference>
<feature type="domain" description="Mechanosensitive ion channel MscS C-terminal" evidence="9">
    <location>
        <begin position="172"/>
        <end position="254"/>
    </location>
</feature>
<dbReference type="InterPro" id="IPR023408">
    <property type="entry name" value="MscS_beta-dom_sf"/>
</dbReference>
<dbReference type="PANTHER" id="PTHR30221:SF8">
    <property type="entry name" value="SMALL-CONDUCTANCE MECHANOSENSITIVE CHANNEL"/>
    <property type="match status" value="1"/>
</dbReference>
<keyword evidence="5 7" id="KW-1133">Transmembrane helix</keyword>
<evidence type="ECO:0000313" key="10">
    <source>
        <dbReference type="EMBL" id="HIU09760.1"/>
    </source>
</evidence>
<protein>
    <submittedName>
        <fullName evidence="10">Mechanosensitive ion channel</fullName>
    </submittedName>
</protein>
<dbReference type="InterPro" id="IPR011014">
    <property type="entry name" value="MscS_channel_TM-2"/>
</dbReference>
<evidence type="ECO:0000313" key="11">
    <source>
        <dbReference type="Proteomes" id="UP000824124"/>
    </source>
</evidence>
<dbReference type="Gene3D" id="3.30.70.100">
    <property type="match status" value="1"/>
</dbReference>
<dbReference type="Pfam" id="PF00924">
    <property type="entry name" value="MS_channel_2nd"/>
    <property type="match status" value="1"/>
</dbReference>
<dbReference type="GO" id="GO:0008381">
    <property type="term" value="F:mechanosensitive monoatomic ion channel activity"/>
    <property type="evidence" value="ECO:0007669"/>
    <property type="project" value="InterPro"/>
</dbReference>
<dbReference type="InterPro" id="IPR006685">
    <property type="entry name" value="MscS_channel_2nd"/>
</dbReference>
<dbReference type="Pfam" id="PF21082">
    <property type="entry name" value="MS_channel_3rd"/>
    <property type="match status" value="1"/>
</dbReference>
<organism evidence="10 11">
    <name type="scientific">Candidatus Avidehalobacter gallistercoris</name>
    <dbReference type="NCBI Taxonomy" id="2840694"/>
    <lineage>
        <taxon>Bacteria</taxon>
        <taxon>Bacillati</taxon>
        <taxon>Bacillota</taxon>
        <taxon>Clostridia</taxon>
        <taxon>Eubacteriales</taxon>
        <taxon>Peptococcaceae</taxon>
        <taxon>Peptococcaceae incertae sedis</taxon>
        <taxon>Candidatus Avidehalobacter</taxon>
    </lineage>
</organism>